<evidence type="ECO:0000313" key="11">
    <source>
        <dbReference type="Proteomes" id="UP000235392"/>
    </source>
</evidence>
<dbReference type="PROSITE" id="PS51808">
    <property type="entry name" value="CHCH"/>
    <property type="match status" value="1"/>
</dbReference>
<dbReference type="OrthoDB" id="13601at2759"/>
<keyword evidence="4" id="KW-0496">Mitochondrion</keyword>
<dbReference type="InterPro" id="IPR027179">
    <property type="entry name" value="CMC4"/>
</dbReference>
<dbReference type="EMBL" id="PGCI01000662">
    <property type="protein sequence ID" value="PLW22497.1"/>
    <property type="molecule type" value="Genomic_DNA"/>
</dbReference>
<dbReference type="InterPro" id="IPR009069">
    <property type="entry name" value="Cys_alpha_HP_mot_SF"/>
</dbReference>
<keyword evidence="5" id="KW-1015">Disulfide bond</keyword>
<comment type="caution">
    <text evidence="6">The sequence shown here is derived from an EMBL/GenBank/DDBJ whole genome shotgun (WGS) entry which is preliminary data.</text>
</comment>
<dbReference type="EMBL" id="PGCJ01000874">
    <property type="protein sequence ID" value="PLW16305.1"/>
    <property type="molecule type" value="Genomic_DNA"/>
</dbReference>
<proteinExistence type="inferred from homology"/>
<dbReference type="EMBL" id="PGCI01000016">
    <property type="protein sequence ID" value="PLW49432.1"/>
    <property type="molecule type" value="Genomic_DNA"/>
</dbReference>
<dbReference type="GO" id="GO:0005758">
    <property type="term" value="C:mitochondrial intermembrane space"/>
    <property type="evidence" value="ECO:0007669"/>
    <property type="project" value="UniProtKB-SubCell"/>
</dbReference>
<dbReference type="STRING" id="200324.A0A2N5SST5"/>
<dbReference type="EMBL" id="PGCJ01000111">
    <property type="protein sequence ID" value="PLW47390.1"/>
    <property type="molecule type" value="Genomic_DNA"/>
</dbReference>
<evidence type="ECO:0000313" key="7">
    <source>
        <dbReference type="EMBL" id="PLW22497.1"/>
    </source>
</evidence>
<dbReference type="AlphaFoldDB" id="A0A2N5SST5"/>
<comment type="similarity">
    <text evidence="2">Belongs to the CMC4 family.</text>
</comment>
<gene>
    <name evidence="8" type="ORF">PCANC_05853</name>
    <name evidence="6" type="ORF">PCANC_12999</name>
    <name evidence="9" type="ORF">PCASD_01935</name>
    <name evidence="7" type="ORF">PCASD_10821</name>
</gene>
<dbReference type="Pfam" id="PF08991">
    <property type="entry name" value="CMC4"/>
    <property type="match status" value="1"/>
</dbReference>
<accession>A0A2N5SST5</accession>
<reference evidence="10 11" key="1">
    <citation type="submission" date="2017-11" db="EMBL/GenBank/DDBJ databases">
        <title>De novo assembly and phasing of dikaryotic genomes from two isolates of Puccinia coronata f. sp. avenae, the causal agent of oat crown rust.</title>
        <authorList>
            <person name="Miller M.E."/>
            <person name="Zhang Y."/>
            <person name="Omidvar V."/>
            <person name="Sperschneider J."/>
            <person name="Schwessinger B."/>
            <person name="Raley C."/>
            <person name="Palmer J.M."/>
            <person name="Garnica D."/>
            <person name="Upadhyaya N."/>
            <person name="Rathjen J."/>
            <person name="Taylor J.M."/>
            <person name="Park R.F."/>
            <person name="Dodds P.N."/>
            <person name="Hirsch C.D."/>
            <person name="Kianian S.F."/>
            <person name="Figueroa M."/>
        </authorList>
    </citation>
    <scope>NUCLEOTIDE SEQUENCE [LARGE SCALE GENOMIC DNA]</scope>
    <source>
        <strain evidence="6">12NC29</strain>
        <strain evidence="7">12SD80</strain>
    </source>
</reference>
<evidence type="ECO:0000256" key="5">
    <source>
        <dbReference type="ARBA" id="ARBA00023157"/>
    </source>
</evidence>
<evidence type="ECO:0000313" key="8">
    <source>
        <dbReference type="EMBL" id="PLW47390.1"/>
    </source>
</evidence>
<evidence type="ECO:0000256" key="4">
    <source>
        <dbReference type="ARBA" id="ARBA00023128"/>
    </source>
</evidence>
<dbReference type="SUPFAM" id="SSF47072">
    <property type="entry name" value="Cysteine alpha-hairpin motif"/>
    <property type="match status" value="1"/>
</dbReference>
<evidence type="ECO:0000313" key="6">
    <source>
        <dbReference type="EMBL" id="PLW16305.1"/>
    </source>
</evidence>
<evidence type="ECO:0000313" key="10">
    <source>
        <dbReference type="Proteomes" id="UP000235388"/>
    </source>
</evidence>
<dbReference type="Gene3D" id="1.10.287.1130">
    <property type="entry name" value="CytochromE C oxidase copper chaperone"/>
    <property type="match status" value="1"/>
</dbReference>
<comment type="subcellular location">
    <subcellularLocation>
        <location evidence="1">Mitochondrion intermembrane space</location>
    </subcellularLocation>
</comment>
<evidence type="ECO:0000256" key="3">
    <source>
        <dbReference type="ARBA" id="ARBA00019406"/>
    </source>
</evidence>
<dbReference type="PANTHER" id="PTHR15590:SF0">
    <property type="entry name" value="CX9C MOTIF-CONTAINING PROTEIN 4"/>
    <property type="match status" value="1"/>
</dbReference>
<protein>
    <recommendedName>
        <fullName evidence="3">Cx9C motif-containing protein 4, mitochondrial</fullName>
    </recommendedName>
</protein>
<sequence>MPPECLCETKINQSPPCQLEACKLQGCLNRHTYEQEKCDQLLINLYQCCSELYNKQDRTQSHHASNSSPADSNSSATKDQILSSACPLERVVAKKLASIEKLTE</sequence>
<dbReference type="Proteomes" id="UP000235392">
    <property type="component" value="Unassembled WGS sequence"/>
</dbReference>
<evidence type="ECO:0000256" key="2">
    <source>
        <dbReference type="ARBA" id="ARBA00009858"/>
    </source>
</evidence>
<dbReference type="Proteomes" id="UP000235388">
    <property type="component" value="Unassembled WGS sequence"/>
</dbReference>
<evidence type="ECO:0000313" key="9">
    <source>
        <dbReference type="EMBL" id="PLW49432.1"/>
    </source>
</evidence>
<keyword evidence="10" id="KW-1185">Reference proteome</keyword>
<organism evidence="6 10">
    <name type="scientific">Puccinia coronata f. sp. avenae</name>
    <dbReference type="NCBI Taxonomy" id="200324"/>
    <lineage>
        <taxon>Eukaryota</taxon>
        <taxon>Fungi</taxon>
        <taxon>Dikarya</taxon>
        <taxon>Basidiomycota</taxon>
        <taxon>Pucciniomycotina</taxon>
        <taxon>Pucciniomycetes</taxon>
        <taxon>Pucciniales</taxon>
        <taxon>Pucciniaceae</taxon>
        <taxon>Puccinia</taxon>
    </lineage>
</organism>
<name>A0A2N5SST5_9BASI</name>
<dbReference type="PANTHER" id="PTHR15590">
    <property type="entry name" value="CX9C MOTIF-CONTAINING PROTEIN 4"/>
    <property type="match status" value="1"/>
</dbReference>
<evidence type="ECO:0000256" key="1">
    <source>
        <dbReference type="ARBA" id="ARBA00004569"/>
    </source>
</evidence>